<dbReference type="SUPFAM" id="SSF53623">
    <property type="entry name" value="MurD-like peptide ligases, catalytic domain"/>
    <property type="match status" value="1"/>
</dbReference>
<dbReference type="Pfam" id="PF02875">
    <property type="entry name" value="Mur_ligase_C"/>
    <property type="match status" value="1"/>
</dbReference>
<evidence type="ECO:0000256" key="7">
    <source>
        <dbReference type="HAMAP-Rule" id="MF_00639"/>
    </source>
</evidence>
<gene>
    <name evidence="7" type="primary">murD</name>
    <name evidence="11" type="ORF">UX05_C0007G0014</name>
</gene>
<dbReference type="GO" id="GO:0008764">
    <property type="term" value="F:UDP-N-acetylmuramoylalanine-D-glutamate ligase activity"/>
    <property type="evidence" value="ECO:0007669"/>
    <property type="project" value="UniProtKB-UniRule"/>
</dbReference>
<comment type="caution">
    <text evidence="11">The sequence shown here is derived from an EMBL/GenBank/DDBJ whole genome shotgun (WGS) entry which is preliminary data.</text>
</comment>
<comment type="catalytic activity">
    <reaction evidence="7 8">
        <text>UDP-N-acetyl-alpha-D-muramoyl-L-alanine + D-glutamate + ATP = UDP-N-acetyl-alpha-D-muramoyl-L-alanyl-D-glutamate + ADP + phosphate + H(+)</text>
        <dbReference type="Rhea" id="RHEA:16429"/>
        <dbReference type="ChEBI" id="CHEBI:15378"/>
        <dbReference type="ChEBI" id="CHEBI:29986"/>
        <dbReference type="ChEBI" id="CHEBI:30616"/>
        <dbReference type="ChEBI" id="CHEBI:43474"/>
        <dbReference type="ChEBI" id="CHEBI:83898"/>
        <dbReference type="ChEBI" id="CHEBI:83900"/>
        <dbReference type="ChEBI" id="CHEBI:456216"/>
        <dbReference type="EC" id="6.3.2.9"/>
    </reaction>
</comment>
<keyword evidence="5 7" id="KW-0547">Nucleotide-binding</keyword>
<evidence type="ECO:0000313" key="11">
    <source>
        <dbReference type="EMBL" id="KKU02785.1"/>
    </source>
</evidence>
<evidence type="ECO:0000256" key="3">
    <source>
        <dbReference type="ARBA" id="ARBA00022490"/>
    </source>
</evidence>
<comment type="similarity">
    <text evidence="7">Belongs to the MurCDEF family.</text>
</comment>
<dbReference type="SUPFAM" id="SSF53244">
    <property type="entry name" value="MurD-like peptide ligases, peptide-binding domain"/>
    <property type="match status" value="1"/>
</dbReference>
<evidence type="ECO:0000256" key="5">
    <source>
        <dbReference type="ARBA" id="ARBA00022741"/>
    </source>
</evidence>
<dbReference type="GO" id="GO:0008360">
    <property type="term" value="P:regulation of cell shape"/>
    <property type="evidence" value="ECO:0007669"/>
    <property type="project" value="UniProtKB-KW"/>
</dbReference>
<keyword evidence="7 8" id="KW-0961">Cell wall biogenesis/degradation</keyword>
<keyword evidence="4 7" id="KW-0436">Ligase</keyword>
<reference evidence="11 12" key="1">
    <citation type="journal article" date="2015" name="Nature">
        <title>rRNA introns, odd ribosomes, and small enigmatic genomes across a large radiation of phyla.</title>
        <authorList>
            <person name="Brown C.T."/>
            <person name="Hug L.A."/>
            <person name="Thomas B.C."/>
            <person name="Sharon I."/>
            <person name="Castelle C.J."/>
            <person name="Singh A."/>
            <person name="Wilkins M.J."/>
            <person name="Williams K.H."/>
            <person name="Banfield J.F."/>
        </authorList>
    </citation>
    <scope>NUCLEOTIDE SEQUENCE [LARGE SCALE GENOMIC DNA]</scope>
</reference>
<keyword evidence="3 7" id="KW-0963">Cytoplasm</keyword>
<dbReference type="GO" id="GO:0071555">
    <property type="term" value="P:cell wall organization"/>
    <property type="evidence" value="ECO:0007669"/>
    <property type="project" value="UniProtKB-KW"/>
</dbReference>
<dbReference type="HAMAP" id="MF_00639">
    <property type="entry name" value="MurD"/>
    <property type="match status" value="1"/>
</dbReference>
<keyword evidence="7 8" id="KW-0131">Cell cycle</keyword>
<dbReference type="PANTHER" id="PTHR43692:SF1">
    <property type="entry name" value="UDP-N-ACETYLMURAMOYLALANINE--D-GLUTAMATE LIGASE"/>
    <property type="match status" value="1"/>
</dbReference>
<dbReference type="Pfam" id="PF08245">
    <property type="entry name" value="Mur_ligase_M"/>
    <property type="match status" value="1"/>
</dbReference>
<keyword evidence="7 8" id="KW-0132">Cell division</keyword>
<keyword evidence="6 7" id="KW-0067">ATP-binding</keyword>
<dbReference type="InterPro" id="IPR004101">
    <property type="entry name" value="Mur_ligase_C"/>
</dbReference>
<feature type="binding site" evidence="7">
    <location>
        <begin position="94"/>
        <end position="100"/>
    </location>
    <ligand>
        <name>ATP</name>
        <dbReference type="ChEBI" id="CHEBI:30616"/>
    </ligand>
</feature>
<dbReference type="EC" id="6.3.2.9" evidence="7 8"/>
<dbReference type="InterPro" id="IPR005762">
    <property type="entry name" value="MurD"/>
</dbReference>
<keyword evidence="7 8" id="KW-0133">Cell shape</keyword>
<evidence type="ECO:0000256" key="2">
    <source>
        <dbReference type="ARBA" id="ARBA00004752"/>
    </source>
</evidence>
<dbReference type="GO" id="GO:0051301">
    <property type="term" value="P:cell division"/>
    <property type="evidence" value="ECO:0007669"/>
    <property type="project" value="UniProtKB-KW"/>
</dbReference>
<dbReference type="GO" id="GO:0005737">
    <property type="term" value="C:cytoplasm"/>
    <property type="evidence" value="ECO:0007669"/>
    <property type="project" value="UniProtKB-SubCell"/>
</dbReference>
<dbReference type="Proteomes" id="UP000034264">
    <property type="component" value="Unassembled WGS sequence"/>
</dbReference>
<dbReference type="InterPro" id="IPR013221">
    <property type="entry name" value="Mur_ligase_cen"/>
</dbReference>
<dbReference type="PANTHER" id="PTHR43692">
    <property type="entry name" value="UDP-N-ACETYLMURAMOYLALANINE--D-GLUTAMATE LIGASE"/>
    <property type="match status" value="1"/>
</dbReference>
<keyword evidence="7 8" id="KW-0573">Peptidoglycan synthesis</keyword>
<evidence type="ECO:0000256" key="8">
    <source>
        <dbReference type="RuleBase" id="RU003664"/>
    </source>
</evidence>
<dbReference type="GO" id="GO:0005524">
    <property type="term" value="F:ATP binding"/>
    <property type="evidence" value="ECO:0007669"/>
    <property type="project" value="UniProtKB-UniRule"/>
</dbReference>
<dbReference type="Gene3D" id="3.90.190.20">
    <property type="entry name" value="Mur ligase, C-terminal domain"/>
    <property type="match status" value="1"/>
</dbReference>
<evidence type="ECO:0000259" key="9">
    <source>
        <dbReference type="Pfam" id="PF02875"/>
    </source>
</evidence>
<evidence type="ECO:0000256" key="1">
    <source>
        <dbReference type="ARBA" id="ARBA00004496"/>
    </source>
</evidence>
<sequence length="407" mass="44930">MDWKDKKVAILGWGVDTQDVEPWLRKQGAKITVLDEKPFGTAQGKPFGDLTKYDILVRSPGVYRYRPEFEGREVTSKTKIFFDVCPGKIIGVTGTKGKGTTATLIYEILKAAGKKVFFGGNIGKGIFEHLDEMDKDSLVVLELSSFQLIDLHKSPHVAVMLMMTSEHQDWHKSPDEYVEAKSKITQFQMPNDFVVYNQDYPNSVKIGMQGKGQKIAVSGNDWKGEMRLRGGHNRENVAAAAAVAKIFGIQYSVFGEVIKNFKGLEHRLEEAATVDGVTYFDDSFSTTPETTIAAIKAFTEPLILIAGGSEKGSDFTELGKVISEAKNIKAVILIGLMAERIKEKISNEEIKILRGAKNMAEILEQVKSVAESGDVVVLSPAAASFDMFANYKDRGDQFKEAVRKLGA</sequence>
<dbReference type="PATRIC" id="fig|1618366.3.peg.601"/>
<dbReference type="InterPro" id="IPR036565">
    <property type="entry name" value="Mur-like_cat_sf"/>
</dbReference>
<comment type="function">
    <text evidence="7 8">Cell wall formation. Catalyzes the addition of glutamate to the nucleotide precursor UDP-N-acetylmuramoyl-L-alanine (UMA).</text>
</comment>
<comment type="pathway">
    <text evidence="2 7 8">Cell wall biogenesis; peptidoglycan biosynthesis.</text>
</comment>
<name>A0A0G1Q296_9BACT</name>
<dbReference type="GO" id="GO:0009252">
    <property type="term" value="P:peptidoglycan biosynthetic process"/>
    <property type="evidence" value="ECO:0007669"/>
    <property type="project" value="UniProtKB-UniRule"/>
</dbReference>
<dbReference type="NCBIfam" id="TIGR01087">
    <property type="entry name" value="murD"/>
    <property type="match status" value="1"/>
</dbReference>
<evidence type="ECO:0000256" key="6">
    <source>
        <dbReference type="ARBA" id="ARBA00022840"/>
    </source>
</evidence>
<dbReference type="UniPathway" id="UPA00219"/>
<evidence type="ECO:0000259" key="10">
    <source>
        <dbReference type="Pfam" id="PF08245"/>
    </source>
</evidence>
<dbReference type="EMBL" id="LCKS01000007">
    <property type="protein sequence ID" value="KKU02785.1"/>
    <property type="molecule type" value="Genomic_DNA"/>
</dbReference>
<comment type="subcellular location">
    <subcellularLocation>
        <location evidence="1 7 8">Cytoplasm</location>
    </subcellularLocation>
</comment>
<dbReference type="InterPro" id="IPR036615">
    <property type="entry name" value="Mur_ligase_C_dom_sf"/>
</dbReference>
<proteinExistence type="inferred from homology"/>
<accession>A0A0G1Q296</accession>
<organism evidence="11 12">
    <name type="scientific">Candidatus Amesbacteria bacterium GW2011_GWC2_45_19</name>
    <dbReference type="NCBI Taxonomy" id="1618366"/>
    <lineage>
        <taxon>Bacteria</taxon>
        <taxon>Candidatus Amesiibacteriota</taxon>
    </lineage>
</organism>
<feature type="domain" description="Mur ligase C-terminal" evidence="9">
    <location>
        <begin position="266"/>
        <end position="381"/>
    </location>
</feature>
<dbReference type="Gene3D" id="3.40.50.720">
    <property type="entry name" value="NAD(P)-binding Rossmann-like Domain"/>
    <property type="match status" value="1"/>
</dbReference>
<evidence type="ECO:0000256" key="4">
    <source>
        <dbReference type="ARBA" id="ARBA00022598"/>
    </source>
</evidence>
<protein>
    <recommendedName>
        <fullName evidence="7 8">UDP-N-acetylmuramoylalanine--D-glutamate ligase</fullName>
        <ecNumber evidence="7 8">6.3.2.9</ecNumber>
    </recommendedName>
    <alternativeName>
        <fullName evidence="7">D-glutamic acid-adding enzyme</fullName>
    </alternativeName>
    <alternativeName>
        <fullName evidence="7">UDP-N-acetylmuramoyl-L-alanyl-D-glutamate synthetase</fullName>
    </alternativeName>
</protein>
<dbReference type="AlphaFoldDB" id="A0A0G1Q296"/>
<feature type="domain" description="Mur ligase central" evidence="10">
    <location>
        <begin position="92"/>
        <end position="212"/>
    </location>
</feature>
<evidence type="ECO:0000313" key="12">
    <source>
        <dbReference type="Proteomes" id="UP000034264"/>
    </source>
</evidence>
<dbReference type="Gene3D" id="3.40.1190.10">
    <property type="entry name" value="Mur-like, catalytic domain"/>
    <property type="match status" value="1"/>
</dbReference>